<proteinExistence type="predicted"/>
<dbReference type="Proteomes" id="UP001321760">
    <property type="component" value="Unassembled WGS sequence"/>
</dbReference>
<feature type="signal peptide" evidence="1">
    <location>
        <begin position="1"/>
        <end position="24"/>
    </location>
</feature>
<name>A0AAV9GG03_9PEZI</name>
<sequence length="88" mass="9407">MFSNSLRLSLLDGLSLGKAAFTCAAPTKLDQPPQTDAAARCPHLPFPPTSALQNFCIGWVIGQCAPSRSMGRINILSSSCRNGRMRSV</sequence>
<evidence type="ECO:0000313" key="2">
    <source>
        <dbReference type="EMBL" id="KAK4446197.1"/>
    </source>
</evidence>
<dbReference type="EMBL" id="MU865959">
    <property type="protein sequence ID" value="KAK4446197.1"/>
    <property type="molecule type" value="Genomic_DNA"/>
</dbReference>
<evidence type="ECO:0000313" key="3">
    <source>
        <dbReference type="Proteomes" id="UP001321760"/>
    </source>
</evidence>
<keyword evidence="1" id="KW-0732">Signal</keyword>
<evidence type="ECO:0008006" key="4">
    <source>
        <dbReference type="Google" id="ProtNLM"/>
    </source>
</evidence>
<gene>
    <name evidence="2" type="ORF">QBC34DRAFT_412108</name>
</gene>
<feature type="chain" id="PRO_5043631159" description="Secreted protein" evidence="1">
    <location>
        <begin position="25"/>
        <end position="88"/>
    </location>
</feature>
<protein>
    <recommendedName>
        <fullName evidence="4">Secreted protein</fullName>
    </recommendedName>
</protein>
<evidence type="ECO:0000256" key="1">
    <source>
        <dbReference type="SAM" id="SignalP"/>
    </source>
</evidence>
<keyword evidence="3" id="KW-1185">Reference proteome</keyword>
<reference evidence="2" key="2">
    <citation type="submission" date="2023-05" db="EMBL/GenBank/DDBJ databases">
        <authorList>
            <consortium name="Lawrence Berkeley National Laboratory"/>
            <person name="Steindorff A."/>
            <person name="Hensen N."/>
            <person name="Bonometti L."/>
            <person name="Westerberg I."/>
            <person name="Brannstrom I.O."/>
            <person name="Guillou S."/>
            <person name="Cros-Aarteil S."/>
            <person name="Calhoun S."/>
            <person name="Haridas S."/>
            <person name="Kuo A."/>
            <person name="Mondo S."/>
            <person name="Pangilinan J."/>
            <person name="Riley R."/>
            <person name="Labutti K."/>
            <person name="Andreopoulos B."/>
            <person name="Lipzen A."/>
            <person name="Chen C."/>
            <person name="Yanf M."/>
            <person name="Daum C."/>
            <person name="Ng V."/>
            <person name="Clum A."/>
            <person name="Ohm R."/>
            <person name="Martin F."/>
            <person name="Silar P."/>
            <person name="Natvig D."/>
            <person name="Lalanne C."/>
            <person name="Gautier V."/>
            <person name="Ament-Velasquez S.L."/>
            <person name="Kruys A."/>
            <person name="Hutchinson M.I."/>
            <person name="Powell A.J."/>
            <person name="Barry K."/>
            <person name="Miller A.N."/>
            <person name="Grigoriev I.V."/>
            <person name="Debuchy R."/>
            <person name="Gladieux P."/>
            <person name="Thoren M.H."/>
            <person name="Johannesson H."/>
        </authorList>
    </citation>
    <scope>NUCLEOTIDE SEQUENCE</scope>
    <source>
        <strain evidence="2">PSN243</strain>
    </source>
</reference>
<reference evidence="2" key="1">
    <citation type="journal article" date="2023" name="Mol. Phylogenet. Evol.">
        <title>Genome-scale phylogeny and comparative genomics of the fungal order Sordariales.</title>
        <authorList>
            <person name="Hensen N."/>
            <person name="Bonometti L."/>
            <person name="Westerberg I."/>
            <person name="Brannstrom I.O."/>
            <person name="Guillou S."/>
            <person name="Cros-Aarteil S."/>
            <person name="Calhoun S."/>
            <person name="Haridas S."/>
            <person name="Kuo A."/>
            <person name="Mondo S."/>
            <person name="Pangilinan J."/>
            <person name="Riley R."/>
            <person name="LaButti K."/>
            <person name="Andreopoulos B."/>
            <person name="Lipzen A."/>
            <person name="Chen C."/>
            <person name="Yan M."/>
            <person name="Daum C."/>
            <person name="Ng V."/>
            <person name="Clum A."/>
            <person name="Steindorff A."/>
            <person name="Ohm R.A."/>
            <person name="Martin F."/>
            <person name="Silar P."/>
            <person name="Natvig D.O."/>
            <person name="Lalanne C."/>
            <person name="Gautier V."/>
            <person name="Ament-Velasquez S.L."/>
            <person name="Kruys A."/>
            <person name="Hutchinson M.I."/>
            <person name="Powell A.J."/>
            <person name="Barry K."/>
            <person name="Miller A.N."/>
            <person name="Grigoriev I.V."/>
            <person name="Debuchy R."/>
            <person name="Gladieux P."/>
            <person name="Hiltunen Thoren M."/>
            <person name="Johannesson H."/>
        </authorList>
    </citation>
    <scope>NUCLEOTIDE SEQUENCE</scope>
    <source>
        <strain evidence="2">PSN243</strain>
    </source>
</reference>
<accession>A0AAV9GG03</accession>
<comment type="caution">
    <text evidence="2">The sequence shown here is derived from an EMBL/GenBank/DDBJ whole genome shotgun (WGS) entry which is preliminary data.</text>
</comment>
<dbReference type="AlphaFoldDB" id="A0AAV9GG03"/>
<organism evidence="2 3">
    <name type="scientific">Podospora aff. communis PSN243</name>
    <dbReference type="NCBI Taxonomy" id="3040156"/>
    <lineage>
        <taxon>Eukaryota</taxon>
        <taxon>Fungi</taxon>
        <taxon>Dikarya</taxon>
        <taxon>Ascomycota</taxon>
        <taxon>Pezizomycotina</taxon>
        <taxon>Sordariomycetes</taxon>
        <taxon>Sordariomycetidae</taxon>
        <taxon>Sordariales</taxon>
        <taxon>Podosporaceae</taxon>
        <taxon>Podospora</taxon>
    </lineage>
</organism>